<comment type="caution">
    <text evidence="1">The sequence shown here is derived from an EMBL/GenBank/DDBJ whole genome shotgun (WGS) entry which is preliminary data.</text>
</comment>
<gene>
    <name evidence="1" type="ORF">N5I20_00445</name>
</gene>
<dbReference type="AlphaFoldDB" id="A0AA42R562"/>
<evidence type="ECO:0000313" key="2">
    <source>
        <dbReference type="Proteomes" id="UP001161704"/>
    </source>
</evidence>
<reference evidence="1" key="1">
    <citation type="submission" date="2022-09" db="EMBL/GenBank/DDBJ databases">
        <title>Intensive care unit water sources are persistently colonized with multi-drug resistant bacteria and are the site of extensive horizontal gene transfer of antibiotic resistance genes.</title>
        <authorList>
            <person name="Diorio-Toth L."/>
        </authorList>
    </citation>
    <scope>NUCLEOTIDE SEQUENCE</scope>
    <source>
        <strain evidence="1">GD03710</strain>
    </source>
</reference>
<proteinExistence type="predicted"/>
<protein>
    <submittedName>
        <fullName evidence="1">DUF6527 family protein</fullName>
    </submittedName>
</protein>
<sequence length="103" mass="11335">MSAFVAISPVLASASEGSVAFFCKGCDAPHIIHVGQGSGERWSFNGNYERPTFSPSVLVTWSPGRVCHSFIADGRIQYLDDSFHEIAGQTVDLARWAENWEAW</sequence>
<dbReference type="Proteomes" id="UP001161704">
    <property type="component" value="Unassembled WGS sequence"/>
</dbReference>
<dbReference type="RefSeq" id="WP_279982516.1">
    <property type="nucleotide sequence ID" value="NZ_JAOCIZ010000001.1"/>
</dbReference>
<evidence type="ECO:0000313" key="1">
    <source>
        <dbReference type="EMBL" id="MDH1503528.1"/>
    </source>
</evidence>
<organism evidence="1 2">
    <name type="scientific">Aeromonas caviae</name>
    <name type="common">Aeromonas punctata</name>
    <dbReference type="NCBI Taxonomy" id="648"/>
    <lineage>
        <taxon>Bacteria</taxon>
        <taxon>Pseudomonadati</taxon>
        <taxon>Pseudomonadota</taxon>
        <taxon>Gammaproteobacteria</taxon>
        <taxon>Aeromonadales</taxon>
        <taxon>Aeromonadaceae</taxon>
        <taxon>Aeromonas</taxon>
    </lineage>
</organism>
<name>A0AA42R562_AERCA</name>
<dbReference type="InterPro" id="IPR045384">
    <property type="entry name" value="DUF6527"/>
</dbReference>
<dbReference type="Pfam" id="PF20137">
    <property type="entry name" value="BubE"/>
    <property type="match status" value="1"/>
</dbReference>
<dbReference type="EMBL" id="JAOCIZ010000001">
    <property type="protein sequence ID" value="MDH1503528.1"/>
    <property type="molecule type" value="Genomic_DNA"/>
</dbReference>
<accession>A0AA42R562</accession>